<evidence type="ECO:0000313" key="1">
    <source>
        <dbReference type="EMBL" id="PRP83542.1"/>
    </source>
</evidence>
<dbReference type="InParanoid" id="A0A2P6NHY1"/>
<gene>
    <name evidence="1" type="ORF">PROFUN_04416</name>
</gene>
<reference evidence="1 2" key="1">
    <citation type="journal article" date="2018" name="Genome Biol. Evol.">
        <title>Multiple Roots of Fruiting Body Formation in Amoebozoa.</title>
        <authorList>
            <person name="Hillmann F."/>
            <person name="Forbes G."/>
            <person name="Novohradska S."/>
            <person name="Ferling I."/>
            <person name="Riege K."/>
            <person name="Groth M."/>
            <person name="Westermann M."/>
            <person name="Marz M."/>
            <person name="Spaller T."/>
            <person name="Winckler T."/>
            <person name="Schaap P."/>
            <person name="Glockner G."/>
        </authorList>
    </citation>
    <scope>NUCLEOTIDE SEQUENCE [LARGE SCALE GENOMIC DNA]</scope>
    <source>
        <strain evidence="1 2">Jena</strain>
    </source>
</reference>
<comment type="caution">
    <text evidence="1">The sequence shown here is derived from an EMBL/GenBank/DDBJ whole genome shotgun (WGS) entry which is preliminary data.</text>
</comment>
<sequence length="40" mass="4543">MEVKRTLTGRATLKLRLEVAPADTILLHKTELLKIIPQCQ</sequence>
<dbReference type="EMBL" id="MDYQ01000081">
    <property type="protein sequence ID" value="PRP83542.1"/>
    <property type="molecule type" value="Genomic_DNA"/>
</dbReference>
<protein>
    <submittedName>
        <fullName evidence="1">Uncharacterized protein</fullName>
    </submittedName>
</protein>
<accession>A0A2P6NHY1</accession>
<organism evidence="1 2">
    <name type="scientific">Planoprotostelium fungivorum</name>
    <dbReference type="NCBI Taxonomy" id="1890364"/>
    <lineage>
        <taxon>Eukaryota</taxon>
        <taxon>Amoebozoa</taxon>
        <taxon>Evosea</taxon>
        <taxon>Variosea</taxon>
        <taxon>Cavosteliida</taxon>
        <taxon>Cavosteliaceae</taxon>
        <taxon>Planoprotostelium</taxon>
    </lineage>
</organism>
<dbReference type="Proteomes" id="UP000241769">
    <property type="component" value="Unassembled WGS sequence"/>
</dbReference>
<dbReference type="AlphaFoldDB" id="A0A2P6NHY1"/>
<evidence type="ECO:0000313" key="2">
    <source>
        <dbReference type="Proteomes" id="UP000241769"/>
    </source>
</evidence>
<keyword evidence="2" id="KW-1185">Reference proteome</keyword>
<name>A0A2P6NHY1_9EUKA</name>
<proteinExistence type="predicted"/>